<sequence length="78" mass="8477">MSCNLKWKLICLKTILDGSIWFLAPSKLACDAIVTPLGSKECGCAPGCRTRIHQQNRHLYPYPAPDGVYRGCTGGIPA</sequence>
<dbReference type="EMBL" id="VDEP01000508">
    <property type="protein sequence ID" value="KAA1066997.1"/>
    <property type="molecule type" value="Genomic_DNA"/>
</dbReference>
<feature type="signal peptide" evidence="1">
    <location>
        <begin position="1"/>
        <end position="18"/>
    </location>
</feature>
<evidence type="ECO:0008006" key="9">
    <source>
        <dbReference type="Google" id="ProtNLM"/>
    </source>
</evidence>
<keyword evidence="7" id="KW-1185">Reference proteome</keyword>
<reference evidence="7 8" key="1">
    <citation type="submission" date="2019-05" db="EMBL/GenBank/DDBJ databases">
        <title>Emergence of the Ug99 lineage of the wheat stem rust pathogen through somatic hybridization.</title>
        <authorList>
            <person name="Li F."/>
            <person name="Upadhyaya N.M."/>
            <person name="Sperschneider J."/>
            <person name="Matny O."/>
            <person name="Nguyen-Phuc H."/>
            <person name="Mago R."/>
            <person name="Raley C."/>
            <person name="Miller M.E."/>
            <person name="Silverstein K.A.T."/>
            <person name="Henningsen E."/>
            <person name="Hirsch C.D."/>
            <person name="Visser B."/>
            <person name="Pretorius Z.A."/>
            <person name="Steffenson B.J."/>
            <person name="Schwessinger B."/>
            <person name="Dodds P.N."/>
            <person name="Figueroa M."/>
        </authorList>
    </citation>
    <scope>NUCLEOTIDE SEQUENCE [LARGE SCALE GENOMIC DNA]</scope>
    <source>
        <strain evidence="4">21-0</strain>
        <strain evidence="5 8">Ug99</strain>
    </source>
</reference>
<evidence type="ECO:0000313" key="8">
    <source>
        <dbReference type="Proteomes" id="UP000325313"/>
    </source>
</evidence>
<proteinExistence type="predicted"/>
<dbReference type="EMBL" id="VSWC01000118">
    <property type="protein sequence ID" value="KAA1083884.1"/>
    <property type="molecule type" value="Genomic_DNA"/>
</dbReference>
<evidence type="ECO:0000313" key="5">
    <source>
        <dbReference type="EMBL" id="KAA1090278.1"/>
    </source>
</evidence>
<gene>
    <name evidence="4" type="ORF">PGT21_010436</name>
    <name evidence="6" type="ORF">PGT21_021499</name>
    <name evidence="5" type="ORF">PGTUg99_001078</name>
    <name evidence="2" type="ORF">PGTUg99_022336</name>
    <name evidence="3" type="ORF">PGTUg99_023994</name>
</gene>
<feature type="chain" id="PRO_5036366300" description="Secreted protein" evidence="1">
    <location>
        <begin position="19"/>
        <end position="78"/>
    </location>
</feature>
<evidence type="ECO:0000313" key="7">
    <source>
        <dbReference type="Proteomes" id="UP000324748"/>
    </source>
</evidence>
<keyword evidence="1" id="KW-0732">Signal</keyword>
<dbReference type="Proteomes" id="UP000324748">
    <property type="component" value="Unassembled WGS sequence"/>
</dbReference>
<dbReference type="EMBL" id="VDEP01000398">
    <property type="protein sequence ID" value="KAA1090278.1"/>
    <property type="molecule type" value="Genomic_DNA"/>
</dbReference>
<accession>A0A5B0NQX6</accession>
<organism evidence="5 8">
    <name type="scientific">Puccinia graminis f. sp. tritici</name>
    <dbReference type="NCBI Taxonomy" id="56615"/>
    <lineage>
        <taxon>Eukaryota</taxon>
        <taxon>Fungi</taxon>
        <taxon>Dikarya</taxon>
        <taxon>Basidiomycota</taxon>
        <taxon>Pucciniomycotina</taxon>
        <taxon>Pucciniomycetes</taxon>
        <taxon>Pucciniales</taxon>
        <taxon>Pucciniaceae</taxon>
        <taxon>Puccinia</taxon>
    </lineage>
</organism>
<dbReference type="EMBL" id="VDEP01000512">
    <property type="protein sequence ID" value="KAA1065204.1"/>
    <property type="molecule type" value="Genomic_DNA"/>
</dbReference>
<evidence type="ECO:0000313" key="4">
    <source>
        <dbReference type="EMBL" id="KAA1083884.1"/>
    </source>
</evidence>
<dbReference type="Proteomes" id="UP000325313">
    <property type="component" value="Unassembled WGS sequence"/>
</dbReference>
<comment type="caution">
    <text evidence="5">The sequence shown here is derived from an EMBL/GenBank/DDBJ whole genome shotgun (WGS) entry which is preliminary data.</text>
</comment>
<dbReference type="EMBL" id="VSWC01000001">
    <property type="protein sequence ID" value="KAA1119303.1"/>
    <property type="molecule type" value="Genomic_DNA"/>
</dbReference>
<evidence type="ECO:0000313" key="3">
    <source>
        <dbReference type="EMBL" id="KAA1066997.1"/>
    </source>
</evidence>
<name>A0A5B0NQX6_PUCGR</name>
<evidence type="ECO:0000256" key="1">
    <source>
        <dbReference type="SAM" id="SignalP"/>
    </source>
</evidence>
<protein>
    <recommendedName>
        <fullName evidence="9">Secreted protein</fullName>
    </recommendedName>
</protein>
<evidence type="ECO:0000313" key="2">
    <source>
        <dbReference type="EMBL" id="KAA1065204.1"/>
    </source>
</evidence>
<evidence type="ECO:0000313" key="6">
    <source>
        <dbReference type="EMBL" id="KAA1119303.1"/>
    </source>
</evidence>
<dbReference type="AlphaFoldDB" id="A0A5B0NQX6"/>